<keyword evidence="1" id="KW-0238">DNA-binding</keyword>
<dbReference type="KEGG" id="fku:FGKAn22_15470"/>
<dbReference type="PROSITE" id="PS51197">
    <property type="entry name" value="HTH_RRF2_2"/>
    <property type="match status" value="1"/>
</dbReference>
<dbReference type="AlphaFoldDB" id="A0AAN1T1L7"/>
<dbReference type="PANTHER" id="PTHR33221">
    <property type="entry name" value="WINGED HELIX-TURN-HELIX TRANSCRIPTIONAL REGULATOR, RRF2 FAMILY"/>
    <property type="match status" value="1"/>
</dbReference>
<dbReference type="InterPro" id="IPR000944">
    <property type="entry name" value="Tscrpt_reg_Rrf2"/>
</dbReference>
<sequence length="133" mass="14257">MQLMVSTDIALRTLIYLGQKNATATIQEVATACNISKTHLMKVVMTLVGANLLVSERGRNGGVRLALEPRDLSIGTVVRLMENNLALVVCMKGDAPTDSCPLLPRCRLKGVFSQAQDAFLASLDQSSLADLLA</sequence>
<protein>
    <recommendedName>
        <fullName evidence="4">Rrf2 family transcriptional regulator</fullName>
    </recommendedName>
</protein>
<keyword evidence="3" id="KW-1185">Reference proteome</keyword>
<evidence type="ECO:0008006" key="4">
    <source>
        <dbReference type="Google" id="ProtNLM"/>
    </source>
</evidence>
<gene>
    <name evidence="2" type="ORF">FGKAn22_15470</name>
</gene>
<dbReference type="InterPro" id="IPR036390">
    <property type="entry name" value="WH_DNA-bd_sf"/>
</dbReference>
<dbReference type="RefSeq" id="WP_212785116.1">
    <property type="nucleotide sequence ID" value="NZ_AP019536.1"/>
</dbReference>
<reference evidence="2 3" key="1">
    <citation type="submission" date="2019-03" db="EMBL/GenBank/DDBJ databases">
        <title>Complete genome sequence of Ferrigenium kumadai strain An22, a microaerophilic iron-oxidizing bacterium isolated from a paddy field soil.</title>
        <authorList>
            <person name="Watanabe T."/>
            <person name="Asakawa S."/>
        </authorList>
    </citation>
    <scope>NUCLEOTIDE SEQUENCE [LARGE SCALE GENOMIC DNA]</scope>
    <source>
        <strain evidence="2 3">An22</strain>
    </source>
</reference>
<proteinExistence type="predicted"/>
<dbReference type="Proteomes" id="UP001319121">
    <property type="component" value="Chromosome"/>
</dbReference>
<dbReference type="GO" id="GO:0005829">
    <property type="term" value="C:cytosol"/>
    <property type="evidence" value="ECO:0007669"/>
    <property type="project" value="TreeGrafter"/>
</dbReference>
<dbReference type="SUPFAM" id="SSF46785">
    <property type="entry name" value="Winged helix' DNA-binding domain"/>
    <property type="match status" value="1"/>
</dbReference>
<organism evidence="2 3">
    <name type="scientific">Ferrigenium kumadai</name>
    <dbReference type="NCBI Taxonomy" id="1682490"/>
    <lineage>
        <taxon>Bacteria</taxon>
        <taxon>Pseudomonadati</taxon>
        <taxon>Pseudomonadota</taxon>
        <taxon>Betaproteobacteria</taxon>
        <taxon>Nitrosomonadales</taxon>
        <taxon>Gallionellaceae</taxon>
        <taxon>Ferrigenium</taxon>
    </lineage>
</organism>
<dbReference type="NCBIfam" id="TIGR00738">
    <property type="entry name" value="rrf2_super"/>
    <property type="match status" value="1"/>
</dbReference>
<evidence type="ECO:0000256" key="1">
    <source>
        <dbReference type="ARBA" id="ARBA00023125"/>
    </source>
</evidence>
<evidence type="ECO:0000313" key="2">
    <source>
        <dbReference type="EMBL" id="BBI99854.1"/>
    </source>
</evidence>
<dbReference type="EMBL" id="AP019536">
    <property type="protein sequence ID" value="BBI99854.1"/>
    <property type="molecule type" value="Genomic_DNA"/>
</dbReference>
<evidence type="ECO:0000313" key="3">
    <source>
        <dbReference type="Proteomes" id="UP001319121"/>
    </source>
</evidence>
<dbReference type="GO" id="GO:0003700">
    <property type="term" value="F:DNA-binding transcription factor activity"/>
    <property type="evidence" value="ECO:0007669"/>
    <property type="project" value="TreeGrafter"/>
</dbReference>
<accession>A0AAN1T1L7</accession>
<dbReference type="Gene3D" id="1.10.10.10">
    <property type="entry name" value="Winged helix-like DNA-binding domain superfamily/Winged helix DNA-binding domain"/>
    <property type="match status" value="1"/>
</dbReference>
<dbReference type="GO" id="GO:0003677">
    <property type="term" value="F:DNA binding"/>
    <property type="evidence" value="ECO:0007669"/>
    <property type="project" value="UniProtKB-KW"/>
</dbReference>
<dbReference type="InterPro" id="IPR036388">
    <property type="entry name" value="WH-like_DNA-bd_sf"/>
</dbReference>
<name>A0AAN1T1L7_9PROT</name>
<dbReference type="Pfam" id="PF02082">
    <property type="entry name" value="Rrf2"/>
    <property type="match status" value="1"/>
</dbReference>
<dbReference type="PANTHER" id="PTHR33221:SF4">
    <property type="entry name" value="HTH-TYPE TRANSCRIPTIONAL REPRESSOR NSRR"/>
    <property type="match status" value="1"/>
</dbReference>